<keyword evidence="3 6" id="KW-0862">Zinc</keyword>
<dbReference type="SUPFAM" id="SSF50129">
    <property type="entry name" value="GroES-like"/>
    <property type="match status" value="2"/>
</dbReference>
<gene>
    <name evidence="9" type="ORF">NLI96_g5255</name>
</gene>
<evidence type="ECO:0000256" key="2">
    <source>
        <dbReference type="ARBA" id="ARBA00022723"/>
    </source>
</evidence>
<evidence type="ECO:0000256" key="1">
    <source>
        <dbReference type="ARBA" id="ARBA00001947"/>
    </source>
</evidence>
<evidence type="ECO:0000259" key="8">
    <source>
        <dbReference type="Pfam" id="PF08240"/>
    </source>
</evidence>
<dbReference type="Proteomes" id="UP001212997">
    <property type="component" value="Unassembled WGS sequence"/>
</dbReference>
<proteinExistence type="inferred from homology"/>
<organism evidence="9 10">
    <name type="scientific">Meripilus lineatus</name>
    <dbReference type="NCBI Taxonomy" id="2056292"/>
    <lineage>
        <taxon>Eukaryota</taxon>
        <taxon>Fungi</taxon>
        <taxon>Dikarya</taxon>
        <taxon>Basidiomycota</taxon>
        <taxon>Agaricomycotina</taxon>
        <taxon>Agaricomycetes</taxon>
        <taxon>Polyporales</taxon>
        <taxon>Meripilaceae</taxon>
        <taxon>Meripilus</taxon>
    </lineage>
</organism>
<feature type="domain" description="Alcohol dehydrogenase-like C-terminal" evidence="7">
    <location>
        <begin position="210"/>
        <end position="341"/>
    </location>
</feature>
<keyword evidence="10" id="KW-1185">Reference proteome</keyword>
<evidence type="ECO:0000259" key="7">
    <source>
        <dbReference type="Pfam" id="PF00107"/>
    </source>
</evidence>
<dbReference type="InterPro" id="IPR013154">
    <property type="entry name" value="ADH-like_N"/>
</dbReference>
<evidence type="ECO:0000313" key="9">
    <source>
        <dbReference type="EMBL" id="KAJ3484996.1"/>
    </source>
</evidence>
<accession>A0AAD5V515</accession>
<dbReference type="GO" id="GO:0005829">
    <property type="term" value="C:cytosol"/>
    <property type="evidence" value="ECO:0007669"/>
    <property type="project" value="TreeGrafter"/>
</dbReference>
<dbReference type="PROSITE" id="PS00059">
    <property type="entry name" value="ADH_ZINC"/>
    <property type="match status" value="1"/>
</dbReference>
<sequence>MSETAGKPITCKAAVCWGAGEPLKIEEVEVAPPRAHEVRIRILYTGICHTDEYTRSGKDPEGAFPVILGHEGGGVVESVGEGVTSVAVVGVSIQDERNRVLTRVSILEGDHVIPLYTAECREFRATQGKGLMPDNSSRFKCKGQDILHFMGTSTFSQYTVVADVSVVAVNPKAPLERVCLLGCGITTAWGAVTKQAGIPGSSVAVFGCGAIGLGVIATSALVGASRIIAIDINPGKETWARKFGAHEFISPLQLPEGTKIQDHLVEITDGGLDFTFDATGNVHVMRSALEACHKGWGVSTVIGVAAAGQEISTRPFQLVTGRVWRGTAFGGVKGRTELPGLVEDYLQGKVKIDEYVTHSRPFAEINEGFHDMHVSETILTIV</sequence>
<dbReference type="InterPro" id="IPR011032">
    <property type="entry name" value="GroES-like_sf"/>
</dbReference>
<keyword evidence="4" id="KW-0560">Oxidoreductase</keyword>
<dbReference type="Gene3D" id="3.40.50.720">
    <property type="entry name" value="NAD(P)-binding Rossmann-like Domain"/>
    <property type="match status" value="1"/>
</dbReference>
<dbReference type="Gene3D" id="3.90.180.10">
    <property type="entry name" value="Medium-chain alcohol dehydrogenases, catalytic domain"/>
    <property type="match status" value="1"/>
</dbReference>
<dbReference type="EMBL" id="JANAWD010000168">
    <property type="protein sequence ID" value="KAJ3484996.1"/>
    <property type="molecule type" value="Genomic_DNA"/>
</dbReference>
<keyword evidence="5" id="KW-0520">NAD</keyword>
<dbReference type="Pfam" id="PF08240">
    <property type="entry name" value="ADH_N"/>
    <property type="match status" value="1"/>
</dbReference>
<dbReference type="Pfam" id="PF00107">
    <property type="entry name" value="ADH_zinc_N"/>
    <property type="match status" value="1"/>
</dbReference>
<dbReference type="InterPro" id="IPR036291">
    <property type="entry name" value="NAD(P)-bd_dom_sf"/>
</dbReference>
<dbReference type="InterPro" id="IPR013149">
    <property type="entry name" value="ADH-like_C"/>
</dbReference>
<dbReference type="PANTHER" id="PTHR43880">
    <property type="entry name" value="ALCOHOL DEHYDROGENASE"/>
    <property type="match status" value="1"/>
</dbReference>
<comment type="caution">
    <text evidence="9">The sequence shown here is derived from an EMBL/GenBank/DDBJ whole genome shotgun (WGS) entry which is preliminary data.</text>
</comment>
<evidence type="ECO:0000256" key="6">
    <source>
        <dbReference type="RuleBase" id="RU361277"/>
    </source>
</evidence>
<evidence type="ECO:0000256" key="4">
    <source>
        <dbReference type="ARBA" id="ARBA00023002"/>
    </source>
</evidence>
<dbReference type="GO" id="GO:0051903">
    <property type="term" value="F:S-(hydroxymethyl)glutathione dehydrogenase [NAD(P)+] activity"/>
    <property type="evidence" value="ECO:0007669"/>
    <property type="project" value="TreeGrafter"/>
</dbReference>
<reference evidence="9" key="1">
    <citation type="submission" date="2022-07" db="EMBL/GenBank/DDBJ databases">
        <title>Genome Sequence of Physisporinus lineatus.</title>
        <authorList>
            <person name="Buettner E."/>
        </authorList>
    </citation>
    <scope>NUCLEOTIDE SEQUENCE</scope>
    <source>
        <strain evidence="9">VT162</strain>
    </source>
</reference>
<dbReference type="FunFam" id="3.40.50.720:FF:000003">
    <property type="entry name" value="S-(hydroxymethyl)glutathione dehydrogenase"/>
    <property type="match status" value="1"/>
</dbReference>
<feature type="domain" description="Alcohol dehydrogenase-like N-terminal" evidence="8">
    <location>
        <begin position="35"/>
        <end position="168"/>
    </location>
</feature>
<evidence type="ECO:0000313" key="10">
    <source>
        <dbReference type="Proteomes" id="UP001212997"/>
    </source>
</evidence>
<evidence type="ECO:0000256" key="5">
    <source>
        <dbReference type="ARBA" id="ARBA00023027"/>
    </source>
</evidence>
<evidence type="ECO:0008006" key="11">
    <source>
        <dbReference type="Google" id="ProtNLM"/>
    </source>
</evidence>
<dbReference type="GO" id="GO:0008270">
    <property type="term" value="F:zinc ion binding"/>
    <property type="evidence" value="ECO:0007669"/>
    <property type="project" value="InterPro"/>
</dbReference>
<name>A0AAD5V515_9APHY</name>
<dbReference type="PANTHER" id="PTHR43880:SF12">
    <property type="entry name" value="ALCOHOL DEHYDROGENASE CLASS-3"/>
    <property type="match status" value="1"/>
</dbReference>
<comment type="similarity">
    <text evidence="6">Belongs to the zinc-containing alcohol dehydrogenase family.</text>
</comment>
<dbReference type="GO" id="GO:0046294">
    <property type="term" value="P:formaldehyde catabolic process"/>
    <property type="evidence" value="ECO:0007669"/>
    <property type="project" value="TreeGrafter"/>
</dbReference>
<evidence type="ECO:0000256" key="3">
    <source>
        <dbReference type="ARBA" id="ARBA00022833"/>
    </source>
</evidence>
<keyword evidence="2 6" id="KW-0479">Metal-binding</keyword>
<dbReference type="InterPro" id="IPR002328">
    <property type="entry name" value="ADH_Zn_CS"/>
</dbReference>
<dbReference type="AlphaFoldDB" id="A0AAD5V515"/>
<comment type="cofactor">
    <cofactor evidence="1 6">
        <name>Zn(2+)</name>
        <dbReference type="ChEBI" id="CHEBI:29105"/>
    </cofactor>
</comment>
<dbReference type="SUPFAM" id="SSF51735">
    <property type="entry name" value="NAD(P)-binding Rossmann-fold domains"/>
    <property type="match status" value="1"/>
</dbReference>
<protein>
    <recommendedName>
        <fullName evidence="11">S-(hydroxymethyl)glutathione dehydrogenase</fullName>
    </recommendedName>
</protein>